<sequence length="83" mass="8914">MPKSLRSLAAQKCNPARAIAAERFLGFSLVFAGFTHSALWLFAPIDLAQISSFLIGAAVLALAIIICFWATRGARAGNQQHIN</sequence>
<feature type="transmembrane region" description="Helical" evidence="1">
    <location>
        <begin position="24"/>
        <end position="43"/>
    </location>
</feature>
<dbReference type="EMBL" id="UOEH01000460">
    <property type="protein sequence ID" value="VAW05134.1"/>
    <property type="molecule type" value="Genomic_DNA"/>
</dbReference>
<organism evidence="2">
    <name type="scientific">hydrothermal vent metagenome</name>
    <dbReference type="NCBI Taxonomy" id="652676"/>
    <lineage>
        <taxon>unclassified sequences</taxon>
        <taxon>metagenomes</taxon>
        <taxon>ecological metagenomes</taxon>
    </lineage>
</organism>
<gene>
    <name evidence="2" type="ORF">MNBD_ALPHA05-390</name>
</gene>
<keyword evidence="1" id="KW-0472">Membrane</keyword>
<evidence type="ECO:0000313" key="2">
    <source>
        <dbReference type="EMBL" id="VAW05134.1"/>
    </source>
</evidence>
<evidence type="ECO:0000256" key="1">
    <source>
        <dbReference type="SAM" id="Phobius"/>
    </source>
</evidence>
<reference evidence="2" key="1">
    <citation type="submission" date="2018-06" db="EMBL/GenBank/DDBJ databases">
        <authorList>
            <person name="Zhirakovskaya E."/>
        </authorList>
    </citation>
    <scope>NUCLEOTIDE SEQUENCE</scope>
</reference>
<protein>
    <submittedName>
        <fullName evidence="2">Uncharacterized protein</fullName>
    </submittedName>
</protein>
<name>A0A3B0T8L3_9ZZZZ</name>
<accession>A0A3B0T8L3</accession>
<proteinExistence type="predicted"/>
<feature type="transmembrane region" description="Helical" evidence="1">
    <location>
        <begin position="49"/>
        <end position="70"/>
    </location>
</feature>
<keyword evidence="1" id="KW-1133">Transmembrane helix</keyword>
<keyword evidence="1" id="KW-0812">Transmembrane</keyword>
<dbReference type="AlphaFoldDB" id="A0A3B0T8L3"/>